<evidence type="ECO:0000313" key="1">
    <source>
        <dbReference type="EMBL" id="MCT2562289.1"/>
    </source>
</evidence>
<accession>A0ABT2ITX9</accession>
<evidence type="ECO:0008006" key="3">
    <source>
        <dbReference type="Google" id="ProtNLM"/>
    </source>
</evidence>
<gene>
    <name evidence="1" type="ORF">N0B48_10340</name>
</gene>
<dbReference type="Proteomes" id="UP001525566">
    <property type="component" value="Unassembled WGS sequence"/>
</dbReference>
<evidence type="ECO:0000313" key="2">
    <source>
        <dbReference type="Proteomes" id="UP001525566"/>
    </source>
</evidence>
<sequence length="294" mass="34131">MMKKEFQISSPCSENWDKMQQAQGGKFCDLCSKKVYDLTGKTDEEIQALLSENLSVCGKIQKSRLYTEEEQTSKINHHLFQLPFRKIASGIFIAAMFTSALNAQSKKTDTLRTLEIGMILYAAPSDTQDAPDKDREFYRPKTKTLKFNISGNKETVQQYNKTSILTLSKKYSTYSFFSGEIRISEDDISFKNIYVFENESNKNKLFLSANSRRSKEDSPLNLNIDKAQKIDFNPDRKNTLYFLDGEEISYEDYEKNKNDSNIESYFLSEAYAEELLDKTYNLQYGMVLSYRRRN</sequence>
<dbReference type="EMBL" id="JAOAMU010000003">
    <property type="protein sequence ID" value="MCT2562289.1"/>
    <property type="molecule type" value="Genomic_DNA"/>
</dbReference>
<reference evidence="1 2" key="1">
    <citation type="submission" date="2022-09" db="EMBL/GenBank/DDBJ databases">
        <title>Chryseobacterium oleae sp.nov., isolated from the inter-root soil of Pyrola calliantha H. Andr. in Tibet.</title>
        <authorList>
            <person name="Li Z."/>
        </authorList>
    </citation>
    <scope>NUCLEOTIDE SEQUENCE [LARGE SCALE GENOMIC DNA]</scope>
    <source>
        <strain evidence="2">pc1-10</strain>
    </source>
</reference>
<organism evidence="1 2">
    <name type="scientific">Chryseobacterium herbae</name>
    <dbReference type="NCBI Taxonomy" id="2976476"/>
    <lineage>
        <taxon>Bacteria</taxon>
        <taxon>Pseudomonadati</taxon>
        <taxon>Bacteroidota</taxon>
        <taxon>Flavobacteriia</taxon>
        <taxon>Flavobacteriales</taxon>
        <taxon>Weeksellaceae</taxon>
        <taxon>Chryseobacterium group</taxon>
        <taxon>Chryseobacterium</taxon>
    </lineage>
</organism>
<protein>
    <recommendedName>
        <fullName evidence="3">FecR family protein</fullName>
    </recommendedName>
</protein>
<name>A0ABT2ITX9_9FLAO</name>
<keyword evidence="2" id="KW-1185">Reference proteome</keyword>
<comment type="caution">
    <text evidence="1">The sequence shown here is derived from an EMBL/GenBank/DDBJ whole genome shotgun (WGS) entry which is preliminary data.</text>
</comment>
<proteinExistence type="predicted"/>